<evidence type="ECO:0000313" key="1">
    <source>
        <dbReference type="EMBL" id="MFD2965361.1"/>
    </source>
</evidence>
<dbReference type="Gene3D" id="2.40.160.130">
    <property type="entry name" value="Capsule assembly protein Wzi"/>
    <property type="match status" value="1"/>
</dbReference>
<comment type="caution">
    <text evidence="1">The sequence shown here is derived from an EMBL/GenBank/DDBJ whole genome shotgun (WGS) entry which is preliminary data.</text>
</comment>
<accession>A0ABW6B7G5</accession>
<sequence>MAQKFTYLFVLLFSTSFLYSQTIPVGSNGLDDYYRREQLLGRLDSTLSFSIRPLSQEVLKRENIFDPTNDFNKGHSILWQDAGKGKVQLLPLTWQNQYTSNYPYGWNDGAMVPTAGYQSYLSAGIYASYKFVSIQLQPEWVYAQNKRYLGFQHDDPQAWRRFYNLMGNRTDLPTYFGEGSYSKAFLGQSSIRLNFHPISVGLSTENIWWGPGRRNALLMTNTAPGFPHLTLNTTRPIRTAVGSIEGQFVSGYTKASGFLPFEQDASYNRFYRIKDDLSKRYFQGAVLSYQPKWLPGLSLGLSRSVIVNEKDMGNGFKDYFPLFNSLSKSGTLDPETGEVLADQRFDDEYFSVFGRWVIPEALAEVYGEYGRTDASWDFRDLLVQLEHTRAYVIGFRKLVDLQKSTGDLLQLGMEFTQMETPKTATLRESLAWYTHSRVREGYTNLGQVLGAGVGPGSNVQSLDVSWIRGMKQLGISFERLVHNNDLYYESYKGIEFWDFQDPRQNWVDLSVALQGMWNYKHFIFNGKLQVTKAYNYQYALKENENPDLFWDFEPKDWSNVQLQLGASYRF</sequence>
<dbReference type="InterPro" id="IPR038636">
    <property type="entry name" value="Wzi_sf"/>
</dbReference>
<dbReference type="RefSeq" id="WP_377613337.1">
    <property type="nucleotide sequence ID" value="NZ_JBHUPA010000029.1"/>
</dbReference>
<protein>
    <submittedName>
        <fullName evidence="1">Capsule assembly Wzi family protein</fullName>
    </submittedName>
</protein>
<dbReference type="Pfam" id="PF14052">
    <property type="entry name" value="Caps_assemb_Wzi"/>
    <property type="match status" value="1"/>
</dbReference>
<keyword evidence="2" id="KW-1185">Reference proteome</keyword>
<name>A0ABW6B7G5_9SPHI</name>
<organism evidence="1 2">
    <name type="scientific">Olivibacter jilunii</name>
    <dbReference type="NCBI Taxonomy" id="985016"/>
    <lineage>
        <taxon>Bacteria</taxon>
        <taxon>Pseudomonadati</taxon>
        <taxon>Bacteroidota</taxon>
        <taxon>Sphingobacteriia</taxon>
        <taxon>Sphingobacteriales</taxon>
        <taxon>Sphingobacteriaceae</taxon>
        <taxon>Olivibacter</taxon>
    </lineage>
</organism>
<reference evidence="2" key="1">
    <citation type="journal article" date="2019" name="Int. J. Syst. Evol. Microbiol.">
        <title>The Global Catalogue of Microorganisms (GCM) 10K type strain sequencing project: providing services to taxonomists for standard genome sequencing and annotation.</title>
        <authorList>
            <consortium name="The Broad Institute Genomics Platform"/>
            <consortium name="The Broad Institute Genome Sequencing Center for Infectious Disease"/>
            <person name="Wu L."/>
            <person name="Ma J."/>
        </authorList>
    </citation>
    <scope>NUCLEOTIDE SEQUENCE [LARGE SCALE GENOMIC DNA]</scope>
    <source>
        <strain evidence="2">KCTC 23098</strain>
    </source>
</reference>
<evidence type="ECO:0000313" key="2">
    <source>
        <dbReference type="Proteomes" id="UP001597560"/>
    </source>
</evidence>
<dbReference type="Proteomes" id="UP001597560">
    <property type="component" value="Unassembled WGS sequence"/>
</dbReference>
<dbReference type="InterPro" id="IPR026950">
    <property type="entry name" value="Caps_assemb_Wzi"/>
</dbReference>
<dbReference type="EMBL" id="JBHUPA010000029">
    <property type="protein sequence ID" value="MFD2965361.1"/>
    <property type="molecule type" value="Genomic_DNA"/>
</dbReference>
<proteinExistence type="predicted"/>
<gene>
    <name evidence="1" type="ORF">ACFS6J_26405</name>
</gene>